<proteinExistence type="predicted"/>
<gene>
    <name evidence="2" type="ORF">DB31_5108</name>
</gene>
<keyword evidence="3" id="KW-1185">Reference proteome</keyword>
<organism evidence="2 3">
    <name type="scientific">Hyalangium minutum</name>
    <dbReference type="NCBI Taxonomy" id="394096"/>
    <lineage>
        <taxon>Bacteria</taxon>
        <taxon>Pseudomonadati</taxon>
        <taxon>Myxococcota</taxon>
        <taxon>Myxococcia</taxon>
        <taxon>Myxococcales</taxon>
        <taxon>Cystobacterineae</taxon>
        <taxon>Archangiaceae</taxon>
        <taxon>Hyalangium</taxon>
    </lineage>
</organism>
<dbReference type="Proteomes" id="UP000028725">
    <property type="component" value="Unassembled WGS sequence"/>
</dbReference>
<dbReference type="EMBL" id="JMCB01000003">
    <property type="protein sequence ID" value="KFE70066.1"/>
    <property type="molecule type" value="Genomic_DNA"/>
</dbReference>
<feature type="compositionally biased region" description="Low complexity" evidence="1">
    <location>
        <begin position="32"/>
        <end position="42"/>
    </location>
</feature>
<accession>A0A085WQV3</accession>
<evidence type="ECO:0000256" key="1">
    <source>
        <dbReference type="SAM" id="MobiDB-lite"/>
    </source>
</evidence>
<dbReference type="RefSeq" id="WP_044184664.1">
    <property type="nucleotide sequence ID" value="NZ_JMCB01000003.1"/>
</dbReference>
<name>A0A085WQV3_9BACT</name>
<evidence type="ECO:0000313" key="3">
    <source>
        <dbReference type="Proteomes" id="UP000028725"/>
    </source>
</evidence>
<comment type="caution">
    <text evidence="2">The sequence shown here is derived from an EMBL/GenBank/DDBJ whole genome shotgun (WGS) entry which is preliminary data.</text>
</comment>
<sequence>MSVLDPARHTRSIALLTFSLFLGVTAPLQTASASAPPSQGAAKKAKPPAVVTEKKGAHSRALLLRAWKLDAQTAARQEAPDGLGFEFLFVRQPSATGLFSLAELRDFTIDGQSYQAMTETLLKKRFEPGTELFDPKDVLATDGRTLEDAFGVSTGKASVMRTVLWGAPLPKKGSVKVTVQIGWGQQLEKLEFVLDLANLKTAPLPVRPVP</sequence>
<protein>
    <submittedName>
        <fullName evidence="2">Uncharacterized protein</fullName>
    </submittedName>
</protein>
<dbReference type="AlphaFoldDB" id="A0A085WQV3"/>
<feature type="region of interest" description="Disordered" evidence="1">
    <location>
        <begin position="32"/>
        <end position="51"/>
    </location>
</feature>
<reference evidence="2 3" key="1">
    <citation type="submission" date="2014-04" db="EMBL/GenBank/DDBJ databases">
        <title>Genome assembly of Hyalangium minutum DSM 14724.</title>
        <authorList>
            <person name="Sharma G."/>
            <person name="Subramanian S."/>
        </authorList>
    </citation>
    <scope>NUCLEOTIDE SEQUENCE [LARGE SCALE GENOMIC DNA]</scope>
    <source>
        <strain evidence="2 3">DSM 14724</strain>
    </source>
</reference>
<evidence type="ECO:0000313" key="2">
    <source>
        <dbReference type="EMBL" id="KFE70066.1"/>
    </source>
</evidence>